<feature type="region of interest" description="Disordered" evidence="1">
    <location>
        <begin position="246"/>
        <end position="288"/>
    </location>
</feature>
<feature type="compositionally biased region" description="Basic and acidic residues" evidence="1">
    <location>
        <begin position="279"/>
        <end position="288"/>
    </location>
</feature>
<evidence type="ECO:0000256" key="1">
    <source>
        <dbReference type="SAM" id="MobiDB-lite"/>
    </source>
</evidence>
<keyword evidence="3" id="KW-1185">Reference proteome</keyword>
<sequence length="345" mass="36654">MSLQIFIVLQNPPSALGYAEWRPPYSSLVFMKPLIMTKASRAEARAWFGKWLPCKRWDERPMDLFIAHGLGALPTAAVSTLTYTREEETAGYIYVQWVQQPCTPVGATWRSAEKLAPAPEEADAEAELGNELLCTEEADGLGTTLHPTGVADERATALLWSGNAEAELGTELLSTEDAAEDVLGAELACPRDADGVATALVCPKDAGTDELATKLIGPEDVGVSALLCETTEDGADETGMFETLEGMGAGNEKEETEAEIIEPEDRPETGGGSAEDDPEGRNDIPDGRAVEVTVTVVVVAEYDATVEIFADGEGSREDGTSMGPTGLGIGHDAPLPSRLTKKSQP</sequence>
<name>A0AAD7JSI7_9AGAR</name>
<evidence type="ECO:0000313" key="2">
    <source>
        <dbReference type="EMBL" id="KAJ7768591.1"/>
    </source>
</evidence>
<reference evidence="2" key="1">
    <citation type="submission" date="2023-03" db="EMBL/GenBank/DDBJ databases">
        <title>Massive genome expansion in bonnet fungi (Mycena s.s.) driven by repeated elements and novel gene families across ecological guilds.</title>
        <authorList>
            <consortium name="Lawrence Berkeley National Laboratory"/>
            <person name="Harder C.B."/>
            <person name="Miyauchi S."/>
            <person name="Viragh M."/>
            <person name="Kuo A."/>
            <person name="Thoen E."/>
            <person name="Andreopoulos B."/>
            <person name="Lu D."/>
            <person name="Skrede I."/>
            <person name="Drula E."/>
            <person name="Henrissat B."/>
            <person name="Morin E."/>
            <person name="Kohler A."/>
            <person name="Barry K."/>
            <person name="LaButti K."/>
            <person name="Morin E."/>
            <person name="Salamov A."/>
            <person name="Lipzen A."/>
            <person name="Mereny Z."/>
            <person name="Hegedus B."/>
            <person name="Baldrian P."/>
            <person name="Stursova M."/>
            <person name="Weitz H."/>
            <person name="Taylor A."/>
            <person name="Grigoriev I.V."/>
            <person name="Nagy L.G."/>
            <person name="Martin F."/>
            <person name="Kauserud H."/>
        </authorList>
    </citation>
    <scope>NUCLEOTIDE SEQUENCE</scope>
    <source>
        <strain evidence="2">CBHHK188m</strain>
    </source>
</reference>
<organism evidence="2 3">
    <name type="scientific">Mycena maculata</name>
    <dbReference type="NCBI Taxonomy" id="230809"/>
    <lineage>
        <taxon>Eukaryota</taxon>
        <taxon>Fungi</taxon>
        <taxon>Dikarya</taxon>
        <taxon>Basidiomycota</taxon>
        <taxon>Agaricomycotina</taxon>
        <taxon>Agaricomycetes</taxon>
        <taxon>Agaricomycetidae</taxon>
        <taxon>Agaricales</taxon>
        <taxon>Marasmiineae</taxon>
        <taxon>Mycenaceae</taxon>
        <taxon>Mycena</taxon>
    </lineage>
</organism>
<protein>
    <submittedName>
        <fullName evidence="2">Uncharacterized protein</fullName>
    </submittedName>
</protein>
<accession>A0AAD7JSI7</accession>
<feature type="region of interest" description="Disordered" evidence="1">
    <location>
        <begin position="307"/>
        <end position="345"/>
    </location>
</feature>
<gene>
    <name evidence="2" type="ORF">DFH07DRAFT_954480</name>
</gene>
<proteinExistence type="predicted"/>
<dbReference type="AlphaFoldDB" id="A0AAD7JSI7"/>
<dbReference type="EMBL" id="JARJLG010000027">
    <property type="protein sequence ID" value="KAJ7768591.1"/>
    <property type="molecule type" value="Genomic_DNA"/>
</dbReference>
<comment type="caution">
    <text evidence="2">The sequence shown here is derived from an EMBL/GenBank/DDBJ whole genome shotgun (WGS) entry which is preliminary data.</text>
</comment>
<dbReference type="Proteomes" id="UP001215280">
    <property type="component" value="Unassembled WGS sequence"/>
</dbReference>
<evidence type="ECO:0000313" key="3">
    <source>
        <dbReference type="Proteomes" id="UP001215280"/>
    </source>
</evidence>